<dbReference type="GO" id="GO:0004843">
    <property type="term" value="F:cysteine-type deubiquitinase activity"/>
    <property type="evidence" value="ECO:0007669"/>
    <property type="project" value="UniProtKB-EC"/>
</dbReference>
<keyword evidence="11" id="KW-1185">Reference proteome</keyword>
<dbReference type="GO" id="GO:0016579">
    <property type="term" value="P:protein deubiquitination"/>
    <property type="evidence" value="ECO:0007669"/>
    <property type="project" value="InterPro"/>
</dbReference>
<feature type="region of interest" description="Disordered" evidence="8">
    <location>
        <begin position="376"/>
        <end position="421"/>
    </location>
</feature>
<evidence type="ECO:0000256" key="2">
    <source>
        <dbReference type="ARBA" id="ARBA00009085"/>
    </source>
</evidence>
<dbReference type="InterPro" id="IPR038765">
    <property type="entry name" value="Papain-like_cys_pep_sf"/>
</dbReference>
<dbReference type="STRING" id="984487.A0A1E4SHM4"/>
<protein>
    <recommendedName>
        <fullName evidence="3">ubiquitinyl hydrolase 1</fullName>
        <ecNumber evidence="3">3.4.19.12</ecNumber>
    </recommendedName>
</protein>
<feature type="domain" description="USP" evidence="9">
    <location>
        <begin position="517"/>
        <end position="936"/>
    </location>
</feature>
<evidence type="ECO:0000256" key="8">
    <source>
        <dbReference type="SAM" id="MobiDB-lite"/>
    </source>
</evidence>
<evidence type="ECO:0000313" key="11">
    <source>
        <dbReference type="Proteomes" id="UP000094285"/>
    </source>
</evidence>
<reference evidence="11" key="1">
    <citation type="submission" date="2016-05" db="EMBL/GenBank/DDBJ databases">
        <title>Comparative genomics of biotechnologically important yeasts.</title>
        <authorList>
            <consortium name="DOE Joint Genome Institute"/>
            <person name="Riley R."/>
            <person name="Haridas S."/>
            <person name="Wolfe K.H."/>
            <person name="Lopes M.R."/>
            <person name="Hittinger C.T."/>
            <person name="Goker M."/>
            <person name="Salamov A."/>
            <person name="Wisecaver J."/>
            <person name="Long T.M."/>
            <person name="Aerts A.L."/>
            <person name="Barry K."/>
            <person name="Choi C."/>
            <person name="Clum A."/>
            <person name="Coughlan A.Y."/>
            <person name="Deshpande S."/>
            <person name="Douglass A.P."/>
            <person name="Hanson S.J."/>
            <person name="Klenk H.-P."/>
            <person name="Labutti K."/>
            <person name="Lapidus A."/>
            <person name="Lindquist E."/>
            <person name="Lipzen A."/>
            <person name="Meier-Kolthoff J.P."/>
            <person name="Ohm R.A."/>
            <person name="Otillar R.P."/>
            <person name="Pangilinan J."/>
            <person name="Peng Y."/>
            <person name="Rokas A."/>
            <person name="Rosa C.A."/>
            <person name="Scheuner C."/>
            <person name="Sibirny A.A."/>
            <person name="Slot J.C."/>
            <person name="Stielow J.B."/>
            <person name="Sun H."/>
            <person name="Kurtzman C.P."/>
            <person name="Blackwell M."/>
            <person name="Grigoriev I.V."/>
            <person name="Jeffries T.W."/>
        </authorList>
    </citation>
    <scope>NUCLEOTIDE SEQUENCE [LARGE SCALE GENOMIC DNA]</scope>
    <source>
        <strain evidence="11">NRRL Y-17324</strain>
    </source>
</reference>
<dbReference type="InterPro" id="IPR001394">
    <property type="entry name" value="Peptidase_C19_UCH"/>
</dbReference>
<keyword evidence="4" id="KW-0645">Protease</keyword>
<gene>
    <name evidence="10" type="ORF">CANTADRAFT_6205</name>
</gene>
<evidence type="ECO:0000256" key="3">
    <source>
        <dbReference type="ARBA" id="ARBA00012759"/>
    </source>
</evidence>
<dbReference type="InterPro" id="IPR028889">
    <property type="entry name" value="USP"/>
</dbReference>
<accession>A0A1E4SHM4</accession>
<dbReference type="Pfam" id="PF00443">
    <property type="entry name" value="UCH"/>
    <property type="match status" value="1"/>
</dbReference>
<evidence type="ECO:0000256" key="6">
    <source>
        <dbReference type="ARBA" id="ARBA00022801"/>
    </source>
</evidence>
<dbReference type="EMBL" id="KV453912">
    <property type="protein sequence ID" value="ODV79014.1"/>
    <property type="molecule type" value="Genomic_DNA"/>
</dbReference>
<keyword evidence="7" id="KW-0788">Thiol protease</keyword>
<dbReference type="RefSeq" id="XP_020064136.1">
    <property type="nucleotide sequence ID" value="XM_020210846.1"/>
</dbReference>
<dbReference type="GeneID" id="30984982"/>
<dbReference type="OrthoDB" id="292964at2759"/>
<proteinExistence type="inferred from homology"/>
<feature type="compositionally biased region" description="Polar residues" evidence="8">
    <location>
        <begin position="377"/>
        <end position="398"/>
    </location>
</feature>
<feature type="compositionally biased region" description="Pro residues" evidence="8">
    <location>
        <begin position="271"/>
        <end position="285"/>
    </location>
</feature>
<dbReference type="Proteomes" id="UP000094285">
    <property type="component" value="Unassembled WGS sequence"/>
</dbReference>
<sequence length="936" mass="107322">MMTSRKQPPPVPAEAPARPRGPIPLEQFSALPGPYDVKHHYNRMINQEFRNLQLDLSLQSKSLFDLIDYCELLYEKSSQALKHETTRSGASASSHDDAVSYYIKGYLIFNYFINSFIMLHFKGFDAFIEANEQDFIIYLNVFAFYNTEDYVTLPHSIPLKTLRQYVLGYLVEKNLLSFNVEELYAWLHQYIDYLKQKDLSYDQHQHPDSLPKSNKSYNLNDLSHDDDLVLDFKMRYPSVNAPAETDTESEQESYYVLPNRLDSSLTEQPRVLPPPPASPPPPPEHYTPLPRLLKPNGPPPVPANSPPKVPPPKAVPRASTMAPYPIENQILPIVDATERSKTQDDLYFNNRSSSFQTPNQQKNRWSMHEATAFSHLQPGNQSTGQFSNFNQNGYNDFDTTPKRVNEHLSHGRNDNSMAIAPGPGRYNRPSQALPIYKGPAVALPTNVHAHSHNRDQYRNGYAQANGFTNAPQPGTSLYGPYNGQGPSHPSIIPHHVQVQQNQIKNHKLNYMKDYAVCGLKNFGSSCYINLTIQLLFGIHQLRDLFSHLEYHKYIKDPKFIKLMKQLKEQSHSKDESLLSESISGLLRTFKLHGSSSIAPTRFTRIASVLKPNFNIPYEQQDAQEFLIFVLERLHEELSNKPSSEHFGEQEFEKYIRKWDINILLNEKKDYTKWYQSLLQTEGISPVNDLFQGHIQNKLVCNKCNYESVNYSSFTILSLPIPSSNGRNSVIDLSDCLRYYTQDEVLSGDNAWNCPKCNEKDGSGHALDNHPVFTPKRSGIFKLGRRSKSPPKTKNAVVKTSQNSQISTKKLNFIKLPRVLFIHLSRFSMFNLTDKLDVSIKYPLILKFKDHHNHEIGYKLSGLINHYGNLKSGHYTALVNKSTINEHLFNADNLKHPYWCLFDDDTVKVNLPHGNINQPQFQELNSRDVYVLCYERI</sequence>
<dbReference type="Gene3D" id="3.90.70.10">
    <property type="entry name" value="Cysteine proteinases"/>
    <property type="match status" value="1"/>
</dbReference>
<dbReference type="PANTHER" id="PTHR21646:SF24">
    <property type="entry name" value="UBIQUITIN CARBOXYL-TERMINAL HYDROLASE"/>
    <property type="match status" value="1"/>
</dbReference>
<feature type="region of interest" description="Disordered" evidence="8">
    <location>
        <begin position="265"/>
        <end position="317"/>
    </location>
</feature>
<dbReference type="PANTHER" id="PTHR21646">
    <property type="entry name" value="UBIQUITIN CARBOXYL-TERMINAL HYDROLASE"/>
    <property type="match status" value="1"/>
</dbReference>
<dbReference type="InterPro" id="IPR018200">
    <property type="entry name" value="USP_CS"/>
</dbReference>
<dbReference type="SUPFAM" id="SSF54001">
    <property type="entry name" value="Cysteine proteinases"/>
    <property type="match status" value="1"/>
</dbReference>
<feature type="compositionally biased region" description="Low complexity" evidence="8">
    <location>
        <begin position="14"/>
        <end position="23"/>
    </location>
</feature>
<feature type="region of interest" description="Disordered" evidence="8">
    <location>
        <begin position="1"/>
        <end position="23"/>
    </location>
</feature>
<evidence type="ECO:0000256" key="4">
    <source>
        <dbReference type="ARBA" id="ARBA00022670"/>
    </source>
</evidence>
<feature type="compositionally biased region" description="Basic and acidic residues" evidence="8">
    <location>
        <begin position="399"/>
        <end position="413"/>
    </location>
</feature>
<dbReference type="PROSITE" id="PS00973">
    <property type="entry name" value="USP_2"/>
    <property type="match status" value="1"/>
</dbReference>
<evidence type="ECO:0000313" key="10">
    <source>
        <dbReference type="EMBL" id="ODV79014.1"/>
    </source>
</evidence>
<feature type="compositionally biased region" description="Low complexity" evidence="8">
    <location>
        <begin position="286"/>
        <end position="295"/>
    </location>
</feature>
<keyword evidence="5" id="KW-0833">Ubl conjugation pathway</keyword>
<feature type="compositionally biased region" description="Pro residues" evidence="8">
    <location>
        <begin position="296"/>
        <end position="314"/>
    </location>
</feature>
<comment type="catalytic activity">
    <reaction evidence="1">
        <text>Thiol-dependent hydrolysis of ester, thioester, amide, peptide and isopeptide bonds formed by the C-terminal Gly of ubiquitin (a 76-residue protein attached to proteins as an intracellular targeting signal).</text>
        <dbReference type="EC" id="3.4.19.12"/>
    </reaction>
</comment>
<name>A0A1E4SHM4_9ASCO</name>
<evidence type="ECO:0000256" key="1">
    <source>
        <dbReference type="ARBA" id="ARBA00000707"/>
    </source>
</evidence>
<evidence type="ECO:0000259" key="9">
    <source>
        <dbReference type="PROSITE" id="PS50235"/>
    </source>
</evidence>
<keyword evidence="6" id="KW-0378">Hydrolase</keyword>
<dbReference type="EC" id="3.4.19.12" evidence="3"/>
<evidence type="ECO:0000256" key="7">
    <source>
        <dbReference type="ARBA" id="ARBA00022807"/>
    </source>
</evidence>
<evidence type="ECO:0000256" key="5">
    <source>
        <dbReference type="ARBA" id="ARBA00022786"/>
    </source>
</evidence>
<comment type="similarity">
    <text evidence="2">Belongs to the peptidase C19 family.</text>
</comment>
<organism evidence="10 11">
    <name type="scientific">Suhomyces tanzawaensis NRRL Y-17324</name>
    <dbReference type="NCBI Taxonomy" id="984487"/>
    <lineage>
        <taxon>Eukaryota</taxon>
        <taxon>Fungi</taxon>
        <taxon>Dikarya</taxon>
        <taxon>Ascomycota</taxon>
        <taxon>Saccharomycotina</taxon>
        <taxon>Pichiomycetes</taxon>
        <taxon>Debaryomycetaceae</taxon>
        <taxon>Suhomyces</taxon>
    </lineage>
</organism>
<dbReference type="AlphaFoldDB" id="A0A1E4SHM4"/>
<dbReference type="GO" id="GO:0006508">
    <property type="term" value="P:proteolysis"/>
    <property type="evidence" value="ECO:0007669"/>
    <property type="project" value="UniProtKB-KW"/>
</dbReference>
<dbReference type="InterPro" id="IPR050185">
    <property type="entry name" value="Ub_carboxyl-term_hydrolase"/>
</dbReference>
<dbReference type="PROSITE" id="PS50235">
    <property type="entry name" value="USP_3"/>
    <property type="match status" value="1"/>
</dbReference>